<comment type="caution">
    <text evidence="3">The sequence shown here is derived from an EMBL/GenBank/DDBJ whole genome shotgun (WGS) entry which is preliminary data.</text>
</comment>
<reference evidence="3 4" key="1">
    <citation type="submission" date="2018-12" db="EMBL/GenBank/DDBJ databases">
        <authorList>
            <person name="Meng J."/>
        </authorList>
    </citation>
    <scope>NUCLEOTIDE SEQUENCE [LARGE SCALE GENOMIC DNA]</scope>
    <source>
        <strain evidence="3 4">HT111-2</strain>
    </source>
</reference>
<gene>
    <name evidence="3" type="ORF">EJK17_07355</name>
</gene>
<dbReference type="RefSeq" id="WP_127796307.1">
    <property type="nucleotide sequence ID" value="NZ_ML136886.1"/>
</dbReference>
<dbReference type="Proteomes" id="UP000288291">
    <property type="component" value="Unassembled WGS sequence"/>
</dbReference>
<dbReference type="AlphaFoldDB" id="A0A437SUE2"/>
<proteinExistence type="predicted"/>
<dbReference type="Gene3D" id="2.40.100.20">
    <property type="match status" value="1"/>
</dbReference>
<evidence type="ECO:0000313" key="3">
    <source>
        <dbReference type="EMBL" id="RVU70500.1"/>
    </source>
</evidence>
<name>A0A437SUE2_9LACO</name>
<evidence type="ECO:0000313" key="4">
    <source>
        <dbReference type="Proteomes" id="UP000288291"/>
    </source>
</evidence>
<feature type="chain" id="PRO_5039357789" description="Cyclophilin-like domain-containing protein" evidence="1">
    <location>
        <begin position="27"/>
        <end position="173"/>
    </location>
</feature>
<dbReference type="Pfam" id="PF18050">
    <property type="entry name" value="Cyclophil_like2"/>
    <property type="match status" value="1"/>
</dbReference>
<keyword evidence="1" id="KW-0732">Signal</keyword>
<sequence length="173" mass="19079">MKKKLTLIILGLVFVLGLGTACSNNANTDQAAKTRIVKKHKKAKRRKSKKMAVKIKIKIDDQTLNVSLNDTSAGKAFAKKLPETLTFVGFPGSNPEKMADLGYSLSTKGMPTGEAGAKGTIGYWSPDKRLIFYYGHVDYFPGIHIIGKFTSKNYVNVVENMKDHTKVTITKIK</sequence>
<feature type="signal peptide" evidence="1">
    <location>
        <begin position="1"/>
        <end position="26"/>
    </location>
</feature>
<dbReference type="InterPro" id="IPR041183">
    <property type="entry name" value="Cyclophilin-like"/>
</dbReference>
<dbReference type="InterPro" id="IPR029000">
    <property type="entry name" value="Cyclophilin-like_dom_sf"/>
</dbReference>
<organism evidence="3 4">
    <name type="scientific">Lactobacillus xujianguonis</name>
    <dbReference type="NCBI Taxonomy" id="2495899"/>
    <lineage>
        <taxon>Bacteria</taxon>
        <taxon>Bacillati</taxon>
        <taxon>Bacillota</taxon>
        <taxon>Bacilli</taxon>
        <taxon>Lactobacillales</taxon>
        <taxon>Lactobacillaceae</taxon>
        <taxon>Lactobacillus</taxon>
    </lineage>
</organism>
<protein>
    <recommendedName>
        <fullName evidence="2">Cyclophilin-like domain-containing protein</fullName>
    </recommendedName>
</protein>
<keyword evidence="4" id="KW-1185">Reference proteome</keyword>
<dbReference type="EMBL" id="RXIA01000018">
    <property type="protein sequence ID" value="RVU70500.1"/>
    <property type="molecule type" value="Genomic_DNA"/>
</dbReference>
<dbReference type="PROSITE" id="PS51257">
    <property type="entry name" value="PROKAR_LIPOPROTEIN"/>
    <property type="match status" value="1"/>
</dbReference>
<dbReference type="SUPFAM" id="SSF50891">
    <property type="entry name" value="Cyclophilin-like"/>
    <property type="match status" value="1"/>
</dbReference>
<evidence type="ECO:0000256" key="1">
    <source>
        <dbReference type="SAM" id="SignalP"/>
    </source>
</evidence>
<evidence type="ECO:0000259" key="2">
    <source>
        <dbReference type="Pfam" id="PF18050"/>
    </source>
</evidence>
<feature type="domain" description="Cyclophilin-like" evidence="2">
    <location>
        <begin position="57"/>
        <end position="169"/>
    </location>
</feature>
<accession>A0A437SUE2</accession>